<evidence type="ECO:0008006" key="3">
    <source>
        <dbReference type="Google" id="ProtNLM"/>
    </source>
</evidence>
<accession>A0A418UZQ6</accession>
<comment type="caution">
    <text evidence="1">The sequence shown here is derived from an EMBL/GenBank/DDBJ whole genome shotgun (WGS) entry which is preliminary data.</text>
</comment>
<dbReference type="Gene3D" id="3.40.50.1000">
    <property type="entry name" value="HAD superfamily/HAD-like"/>
    <property type="match status" value="1"/>
</dbReference>
<gene>
    <name evidence="1" type="ORF">D3875_21770</name>
</gene>
<dbReference type="Proteomes" id="UP000286287">
    <property type="component" value="Unassembled WGS sequence"/>
</dbReference>
<sequence length="174" mass="19289">MICITDLEGTLTSGSVKTALERYRQAGQQVRTPAELGEWIVEQELWPKRTPLVELLRLRDAEQVRVIICSTTRAAVLEAFSRRLRAEPLAIAAGTAGRAVPAPSSEGRHKAQQVRRYLRGARVDYAFTHSMEDLPLLDLAARPCAVDPEPPLLRYAKAKAWRVLTFTGSSGLIL</sequence>
<keyword evidence="2" id="KW-1185">Reference proteome</keyword>
<organism evidence="1 2">
    <name type="scientific">Deinococcus cavernae</name>
    <dbReference type="NCBI Taxonomy" id="2320857"/>
    <lineage>
        <taxon>Bacteria</taxon>
        <taxon>Thermotogati</taxon>
        <taxon>Deinococcota</taxon>
        <taxon>Deinococci</taxon>
        <taxon>Deinococcales</taxon>
        <taxon>Deinococcaceae</taxon>
        <taxon>Deinococcus</taxon>
    </lineage>
</organism>
<dbReference type="AlphaFoldDB" id="A0A418UZQ6"/>
<dbReference type="SUPFAM" id="SSF56784">
    <property type="entry name" value="HAD-like"/>
    <property type="match status" value="1"/>
</dbReference>
<evidence type="ECO:0000313" key="1">
    <source>
        <dbReference type="EMBL" id="RJF68963.1"/>
    </source>
</evidence>
<dbReference type="Pfam" id="PF12710">
    <property type="entry name" value="HAD"/>
    <property type="match status" value="1"/>
</dbReference>
<name>A0A418UZQ6_9DEIO</name>
<dbReference type="Gene3D" id="1.20.1440.100">
    <property type="entry name" value="SG protein - dephosphorylation function"/>
    <property type="match status" value="1"/>
</dbReference>
<dbReference type="InterPro" id="IPR023214">
    <property type="entry name" value="HAD_sf"/>
</dbReference>
<protein>
    <recommendedName>
        <fullName evidence="3">Phosphoserine phosphatase</fullName>
    </recommendedName>
</protein>
<dbReference type="RefSeq" id="WP_119766830.1">
    <property type="nucleotide sequence ID" value="NZ_QYUJ01000030.1"/>
</dbReference>
<evidence type="ECO:0000313" key="2">
    <source>
        <dbReference type="Proteomes" id="UP000286287"/>
    </source>
</evidence>
<dbReference type="EMBL" id="QYUJ01000030">
    <property type="protein sequence ID" value="RJF68963.1"/>
    <property type="molecule type" value="Genomic_DNA"/>
</dbReference>
<dbReference type="OrthoDB" id="25607at2"/>
<proteinExistence type="predicted"/>
<reference evidence="1 2" key="1">
    <citation type="submission" date="2018-09" db="EMBL/GenBank/DDBJ databases">
        <authorList>
            <person name="Zhu H."/>
        </authorList>
    </citation>
    <scope>NUCLEOTIDE SEQUENCE [LARGE SCALE GENOMIC DNA]</scope>
    <source>
        <strain evidence="1 2">K2S05-167</strain>
    </source>
</reference>
<dbReference type="InterPro" id="IPR036412">
    <property type="entry name" value="HAD-like_sf"/>
</dbReference>